<dbReference type="EMBL" id="CP081495">
    <property type="protein sequence ID" value="UYW01311.1"/>
    <property type="molecule type" value="Genomic_DNA"/>
</dbReference>
<evidence type="ECO:0000256" key="1">
    <source>
        <dbReference type="SAM" id="Phobius"/>
    </source>
</evidence>
<keyword evidence="1" id="KW-0472">Membrane</keyword>
<evidence type="ECO:0008006" key="4">
    <source>
        <dbReference type="Google" id="ProtNLM"/>
    </source>
</evidence>
<name>A0ABY6M2F5_9FLAO</name>
<keyword evidence="1" id="KW-1133">Transmembrane helix</keyword>
<dbReference type="RefSeq" id="WP_264433761.1">
    <property type="nucleotide sequence ID" value="NZ_CP081495.1"/>
</dbReference>
<keyword evidence="1" id="KW-0812">Transmembrane</keyword>
<evidence type="ECO:0000313" key="3">
    <source>
        <dbReference type="Proteomes" id="UP001163328"/>
    </source>
</evidence>
<feature type="transmembrane region" description="Helical" evidence="1">
    <location>
        <begin position="283"/>
        <end position="306"/>
    </location>
</feature>
<feature type="transmembrane region" description="Helical" evidence="1">
    <location>
        <begin position="49"/>
        <end position="69"/>
    </location>
</feature>
<organism evidence="2 3">
    <name type="scientific">Flavobacterium agricola</name>
    <dbReference type="NCBI Taxonomy" id="2870839"/>
    <lineage>
        <taxon>Bacteria</taxon>
        <taxon>Pseudomonadati</taxon>
        <taxon>Bacteroidota</taxon>
        <taxon>Flavobacteriia</taxon>
        <taxon>Flavobacteriales</taxon>
        <taxon>Flavobacteriaceae</taxon>
        <taxon>Flavobacterium</taxon>
    </lineage>
</organism>
<sequence>MTFLSPKIKHLLVLIAKIVIVVGAFYFIYNQLMYNEQIDWNEFKKIVVAKQSFGVIALLLVLTFLNRFLEILKWQNLIQLVKKITVWQATQQVLSAITVAIFTPNGIGEYAGKALYYDKKDSGRVIFLNLICNGIQMVLSITIGFAGLLYLNAHYKIIGWDKIFIGFCMLSLLIGIILFTKQITVRGYSLQMLFQKINEIPKRIHRKNIFLALCRYACFSHQYFILYRVFDVEVPYLLLMSAITSVYLLSSSLPTFQIFDFAVKGSVAVFMLGIIGVNDWIVIFITTIIWFLNIVLPVSIGSIFVFKYKPQWK</sequence>
<accession>A0ABY6M2F5</accession>
<feature type="transmembrane region" description="Helical" evidence="1">
    <location>
        <begin position="163"/>
        <end position="188"/>
    </location>
</feature>
<feature type="transmembrane region" description="Helical" evidence="1">
    <location>
        <begin position="261"/>
        <end position="277"/>
    </location>
</feature>
<gene>
    <name evidence="2" type="ORF">K5I29_12830</name>
</gene>
<evidence type="ECO:0000313" key="2">
    <source>
        <dbReference type="EMBL" id="UYW01311.1"/>
    </source>
</evidence>
<protein>
    <recommendedName>
        <fullName evidence="4">Lysylphosphatidylglycerol synthase-like protein</fullName>
    </recommendedName>
</protein>
<keyword evidence="3" id="KW-1185">Reference proteome</keyword>
<feature type="transmembrane region" description="Helical" evidence="1">
    <location>
        <begin position="126"/>
        <end position="151"/>
    </location>
</feature>
<dbReference type="Proteomes" id="UP001163328">
    <property type="component" value="Chromosome"/>
</dbReference>
<feature type="transmembrane region" description="Helical" evidence="1">
    <location>
        <begin position="12"/>
        <end position="29"/>
    </location>
</feature>
<proteinExistence type="predicted"/>
<reference evidence="2" key="1">
    <citation type="submission" date="2021-08" db="EMBL/GenBank/DDBJ databases">
        <title>Flavobacterium sp. strain CC-SYL302.</title>
        <authorList>
            <person name="Lin S.-Y."/>
            <person name="Lee T.-H."/>
            <person name="Young C.-C."/>
        </authorList>
    </citation>
    <scope>NUCLEOTIDE SEQUENCE</scope>
    <source>
        <strain evidence="2">CC-SYL302</strain>
    </source>
</reference>